<dbReference type="AlphaFoldDB" id="A0A0A9EIV6"/>
<evidence type="ECO:0000313" key="3">
    <source>
        <dbReference type="EMBL" id="JAE00630.1"/>
    </source>
</evidence>
<evidence type="ECO:0008006" key="4">
    <source>
        <dbReference type="Google" id="ProtNLM"/>
    </source>
</evidence>
<reference evidence="3" key="1">
    <citation type="submission" date="2014-09" db="EMBL/GenBank/DDBJ databases">
        <authorList>
            <person name="Magalhaes I.L.F."/>
            <person name="Oliveira U."/>
            <person name="Santos F.R."/>
            <person name="Vidigal T.H.D.A."/>
            <person name="Brescovit A.D."/>
            <person name="Santos A.J."/>
        </authorList>
    </citation>
    <scope>NUCLEOTIDE SEQUENCE</scope>
    <source>
        <tissue evidence="3">Shoot tissue taken approximately 20 cm above the soil surface</tissue>
    </source>
</reference>
<feature type="compositionally biased region" description="Polar residues" evidence="1">
    <location>
        <begin position="58"/>
        <end position="79"/>
    </location>
</feature>
<name>A0A0A9EIV6_ARUDO</name>
<feature type="chain" id="PRO_5002045408" description="Secreted protein" evidence="2">
    <location>
        <begin position="27"/>
        <end position="79"/>
    </location>
</feature>
<keyword evidence="2" id="KW-0732">Signal</keyword>
<feature type="signal peptide" evidence="2">
    <location>
        <begin position="1"/>
        <end position="26"/>
    </location>
</feature>
<evidence type="ECO:0000256" key="1">
    <source>
        <dbReference type="SAM" id="MobiDB-lite"/>
    </source>
</evidence>
<evidence type="ECO:0000256" key="2">
    <source>
        <dbReference type="SAM" id="SignalP"/>
    </source>
</evidence>
<dbReference type="EMBL" id="GBRH01197266">
    <property type="protein sequence ID" value="JAE00630.1"/>
    <property type="molecule type" value="Transcribed_RNA"/>
</dbReference>
<feature type="region of interest" description="Disordered" evidence="1">
    <location>
        <begin position="56"/>
        <end position="79"/>
    </location>
</feature>
<reference evidence="3" key="2">
    <citation type="journal article" date="2015" name="Data Brief">
        <title>Shoot transcriptome of the giant reed, Arundo donax.</title>
        <authorList>
            <person name="Barrero R.A."/>
            <person name="Guerrero F.D."/>
            <person name="Moolhuijzen P."/>
            <person name="Goolsby J.A."/>
            <person name="Tidwell J."/>
            <person name="Bellgard S.E."/>
            <person name="Bellgard M.I."/>
        </authorList>
    </citation>
    <scope>NUCLEOTIDE SEQUENCE</scope>
    <source>
        <tissue evidence="3">Shoot tissue taken approximately 20 cm above the soil surface</tissue>
    </source>
</reference>
<organism evidence="3">
    <name type="scientific">Arundo donax</name>
    <name type="common">Giant reed</name>
    <name type="synonym">Donax arundinaceus</name>
    <dbReference type="NCBI Taxonomy" id="35708"/>
    <lineage>
        <taxon>Eukaryota</taxon>
        <taxon>Viridiplantae</taxon>
        <taxon>Streptophyta</taxon>
        <taxon>Embryophyta</taxon>
        <taxon>Tracheophyta</taxon>
        <taxon>Spermatophyta</taxon>
        <taxon>Magnoliopsida</taxon>
        <taxon>Liliopsida</taxon>
        <taxon>Poales</taxon>
        <taxon>Poaceae</taxon>
        <taxon>PACMAD clade</taxon>
        <taxon>Arundinoideae</taxon>
        <taxon>Arundineae</taxon>
        <taxon>Arundo</taxon>
    </lineage>
</organism>
<proteinExistence type="predicted"/>
<protein>
    <recommendedName>
        <fullName evidence="4">Secreted protein</fullName>
    </recommendedName>
</protein>
<sequence length="79" mass="8533">MTPPRCIGRIVFWYTCTLISFSGASSFTVPSPLDTTTLVVSNRLYQVPGGNMAFTEVAPSSRTGDTMTLEPSRNCVLSP</sequence>
<accession>A0A0A9EIV6</accession>